<gene>
    <name evidence="3" type="ORF">GIB67_000592</name>
</gene>
<dbReference type="PANTHER" id="PTHR33595">
    <property type="entry name" value="VON WILLEBRAND FACTOR A DOMAIN PROTEIN"/>
    <property type="match status" value="1"/>
</dbReference>
<feature type="compositionally biased region" description="Polar residues" evidence="1">
    <location>
        <begin position="97"/>
        <end position="109"/>
    </location>
</feature>
<keyword evidence="4" id="KW-1185">Reference proteome</keyword>
<dbReference type="InterPro" id="IPR057710">
    <property type="entry name" value="DUF7950"/>
</dbReference>
<sequence>MDNRGGCCIARYHGGTTTSYDLSKVERIMLRFRPIAPKPTILATSGSVSGGTSPDKSTSNTNTNSVGRPKRRYNSSSSSGGSSGKKGNIGRKKRVVSSETKGSQNSGYVTTLPLLQEKPMKHVEQYRPLDLDHHLDLTIGKTNLTNPTFYVPAWRTNDRTMKETTTTTVPQPVRPVGSCVVVECVTDTCQDIGDVLGKSDEERRERLEGGTCPGFISDMANKVTWTNEAYRKMVNKDGWGEAKPEMVWLVTKEKLLVVTERAFACRVRLQYTWRKERCCLTVPCDVWRLGNGGFAWRLDVKAALSLGR</sequence>
<dbReference type="OrthoDB" id="1898295at2759"/>
<feature type="compositionally biased region" description="Polar residues" evidence="1">
    <location>
        <begin position="42"/>
        <end position="66"/>
    </location>
</feature>
<accession>A0A7J7P2X9</accession>
<evidence type="ECO:0000313" key="4">
    <source>
        <dbReference type="Proteomes" id="UP000541444"/>
    </source>
</evidence>
<protein>
    <recommendedName>
        <fullName evidence="2">DUF7950 domain-containing protein</fullName>
    </recommendedName>
</protein>
<dbReference type="Proteomes" id="UP000541444">
    <property type="component" value="Unassembled WGS sequence"/>
</dbReference>
<proteinExistence type="predicted"/>
<organism evidence="3 4">
    <name type="scientific">Kingdonia uniflora</name>
    <dbReference type="NCBI Taxonomy" id="39325"/>
    <lineage>
        <taxon>Eukaryota</taxon>
        <taxon>Viridiplantae</taxon>
        <taxon>Streptophyta</taxon>
        <taxon>Embryophyta</taxon>
        <taxon>Tracheophyta</taxon>
        <taxon>Spermatophyta</taxon>
        <taxon>Magnoliopsida</taxon>
        <taxon>Ranunculales</taxon>
        <taxon>Circaeasteraceae</taxon>
        <taxon>Kingdonia</taxon>
    </lineage>
</organism>
<feature type="domain" description="DUF7950" evidence="2">
    <location>
        <begin position="177"/>
        <end position="305"/>
    </location>
</feature>
<dbReference type="PANTHER" id="PTHR33595:SF7">
    <property type="entry name" value="OS12G0242500 PROTEIN"/>
    <property type="match status" value="1"/>
</dbReference>
<evidence type="ECO:0000313" key="3">
    <source>
        <dbReference type="EMBL" id="KAF6173690.1"/>
    </source>
</evidence>
<name>A0A7J7P2X9_9MAGN</name>
<dbReference type="AlphaFoldDB" id="A0A7J7P2X9"/>
<comment type="caution">
    <text evidence="3">The sequence shown here is derived from an EMBL/GenBank/DDBJ whole genome shotgun (WGS) entry which is preliminary data.</text>
</comment>
<feature type="region of interest" description="Disordered" evidence="1">
    <location>
        <begin position="40"/>
        <end position="113"/>
    </location>
</feature>
<dbReference type="Pfam" id="PF25821">
    <property type="entry name" value="DUF7950"/>
    <property type="match status" value="1"/>
</dbReference>
<reference evidence="3 4" key="1">
    <citation type="journal article" date="2020" name="IScience">
        <title>Genome Sequencing of the Endangered Kingdonia uniflora (Circaeasteraceae, Ranunculales) Reveals Potential Mechanisms of Evolutionary Specialization.</title>
        <authorList>
            <person name="Sun Y."/>
            <person name="Deng T."/>
            <person name="Zhang A."/>
            <person name="Moore M.J."/>
            <person name="Landis J.B."/>
            <person name="Lin N."/>
            <person name="Zhang H."/>
            <person name="Zhang X."/>
            <person name="Huang J."/>
            <person name="Zhang X."/>
            <person name="Sun H."/>
            <person name="Wang H."/>
        </authorList>
    </citation>
    <scope>NUCLEOTIDE SEQUENCE [LARGE SCALE GENOMIC DNA]</scope>
    <source>
        <strain evidence="3">TB1705</strain>
        <tissue evidence="3">Leaf</tissue>
    </source>
</reference>
<evidence type="ECO:0000256" key="1">
    <source>
        <dbReference type="SAM" id="MobiDB-lite"/>
    </source>
</evidence>
<evidence type="ECO:0000259" key="2">
    <source>
        <dbReference type="Pfam" id="PF25821"/>
    </source>
</evidence>
<dbReference type="EMBL" id="JACGCM010000332">
    <property type="protein sequence ID" value="KAF6173690.1"/>
    <property type="molecule type" value="Genomic_DNA"/>
</dbReference>